<comment type="caution">
    <text evidence="3">The sequence shown here is derived from an EMBL/GenBank/DDBJ whole genome shotgun (WGS) entry which is preliminary data.</text>
</comment>
<dbReference type="PROSITE" id="PS50280">
    <property type="entry name" value="SET"/>
    <property type="match status" value="1"/>
</dbReference>
<dbReference type="Gene3D" id="2.170.270.10">
    <property type="entry name" value="SET domain"/>
    <property type="match status" value="2"/>
</dbReference>
<organism evidence="3 4">
    <name type="scientific">Cyclotella atomus</name>
    <dbReference type="NCBI Taxonomy" id="382360"/>
    <lineage>
        <taxon>Eukaryota</taxon>
        <taxon>Sar</taxon>
        <taxon>Stramenopiles</taxon>
        <taxon>Ochrophyta</taxon>
        <taxon>Bacillariophyta</taxon>
        <taxon>Coscinodiscophyceae</taxon>
        <taxon>Thalassiosirophycidae</taxon>
        <taxon>Stephanodiscales</taxon>
        <taxon>Stephanodiscaceae</taxon>
        <taxon>Cyclotella</taxon>
    </lineage>
</organism>
<evidence type="ECO:0000313" key="4">
    <source>
        <dbReference type="Proteomes" id="UP001530400"/>
    </source>
</evidence>
<dbReference type="Pfam" id="PF00856">
    <property type="entry name" value="SET"/>
    <property type="match status" value="1"/>
</dbReference>
<feature type="signal peptide" evidence="1">
    <location>
        <begin position="1"/>
        <end position="27"/>
    </location>
</feature>
<feature type="chain" id="PRO_5044746252" description="SET domain-containing protein" evidence="1">
    <location>
        <begin position="28"/>
        <end position="663"/>
    </location>
</feature>
<evidence type="ECO:0000313" key="3">
    <source>
        <dbReference type="EMBL" id="KAL3771033.1"/>
    </source>
</evidence>
<dbReference type="InterPro" id="IPR001214">
    <property type="entry name" value="SET_dom"/>
</dbReference>
<gene>
    <name evidence="3" type="ORF">ACHAWO_013211</name>
</gene>
<dbReference type="EMBL" id="JALLPJ020001295">
    <property type="protein sequence ID" value="KAL3771033.1"/>
    <property type="molecule type" value="Genomic_DNA"/>
</dbReference>
<dbReference type="SUPFAM" id="SSF82199">
    <property type="entry name" value="SET domain"/>
    <property type="match status" value="2"/>
</dbReference>
<keyword evidence="4" id="KW-1185">Reference proteome</keyword>
<dbReference type="InterPro" id="IPR046341">
    <property type="entry name" value="SET_dom_sf"/>
</dbReference>
<dbReference type="Proteomes" id="UP001530400">
    <property type="component" value="Unassembled WGS sequence"/>
</dbReference>
<keyword evidence="1" id="KW-0732">Signal</keyword>
<evidence type="ECO:0000259" key="2">
    <source>
        <dbReference type="PROSITE" id="PS50280"/>
    </source>
</evidence>
<name>A0ABD3N4I9_9STRA</name>
<feature type="domain" description="SET" evidence="2">
    <location>
        <begin position="299"/>
        <end position="453"/>
    </location>
</feature>
<proteinExistence type="predicted"/>
<dbReference type="AlphaFoldDB" id="A0ABD3N4I9"/>
<evidence type="ECO:0000256" key="1">
    <source>
        <dbReference type="SAM" id="SignalP"/>
    </source>
</evidence>
<accession>A0ABD3N4I9</accession>
<protein>
    <recommendedName>
        <fullName evidence="2">SET domain-containing protein</fullName>
    </recommendedName>
</protein>
<sequence>MKGTENNMLRLTTIIAIAATATSSTTSQDDSSSNPCLLYLAQSTIPHAGLGMFTGTSLHQGQLIGRVGDIAFPTTDQDWHNSPLSGFASKNEGDYHWPLTNYDWHAKDIGMENEAEDISVTVTGFGAAPNCHFRLLNAEEHQAHYDGAGLDRYTSPGAGAISTWINRTTTAAWDIEEGSELFVDYGPNWFLSRPGVFGLVPLAENYERAQGFLTRYGQMLALSDDLNDLVNDRMILSDEAQADLWSVIKNFPYVTRERQALPDSHKDAIRAIFGDIQTVEVENSIRSMDYLKEHGKCVDNIVPGNSTIPHAGRGAFATRFIPKNGLVAPAPLVHIADKATTNMFGEMIGPNMNVVRNESEILGKQLILNYMFGHPNSTMLLFPYSSNVAFINHHATKYNAKLQWTKDFDFFHHADWLEKPVEFFEDQWTSGLMLEYVALRDIQPGEEILIDYGEEWQQAWDEHMKNWEAIPPEKDFNNLTLWTEKTSSNRGKAGYVRAEVFNSDLKTPIRTVEEQVYDPYPHCVELQCLVSIGHDASYLHAPQTIPLFKRMWLEERDNNADGDLVFHPCNITWRYNKRDLYNDWEEDQDLHEFEYDAELNIRKTFEDVIIHETHVITHIPWKAIRFFNRPYTSDVFLKQAFRHEMGLPDGVWPKAWMNLPRKE</sequence>
<reference evidence="3 4" key="1">
    <citation type="submission" date="2024-10" db="EMBL/GenBank/DDBJ databases">
        <title>Updated reference genomes for cyclostephanoid diatoms.</title>
        <authorList>
            <person name="Roberts W.R."/>
            <person name="Alverson A.J."/>
        </authorList>
    </citation>
    <scope>NUCLEOTIDE SEQUENCE [LARGE SCALE GENOMIC DNA]</scope>
    <source>
        <strain evidence="3 4">AJA010-31</strain>
    </source>
</reference>